<gene>
    <name evidence="1" type="ORF">FRQ26_05395</name>
</gene>
<protein>
    <submittedName>
        <fullName evidence="1">tRNA 5-methylaminomethyl-2-thiouridine synthase</fullName>
    </submittedName>
</protein>
<accession>A0A6C7NU43</accession>
<dbReference type="EMBL" id="AAJDEB010000011">
    <property type="protein sequence ID" value="ECK7643189.1"/>
    <property type="molecule type" value="Genomic_DNA"/>
</dbReference>
<organism evidence="1">
    <name type="scientific">Campylobacter jejuni</name>
    <dbReference type="NCBI Taxonomy" id="197"/>
    <lineage>
        <taxon>Bacteria</taxon>
        <taxon>Pseudomonadati</taxon>
        <taxon>Campylobacterota</taxon>
        <taxon>Epsilonproteobacteria</taxon>
        <taxon>Campylobacterales</taxon>
        <taxon>Campylobacteraceae</taxon>
        <taxon>Campylobacter</taxon>
    </lineage>
</organism>
<dbReference type="Gene3D" id="3.50.50.60">
    <property type="entry name" value="FAD/NAD(P)-binding domain"/>
    <property type="match status" value="1"/>
</dbReference>
<reference evidence="1" key="1">
    <citation type="submission" date="2019-08" db="EMBL/GenBank/DDBJ databases">
        <authorList>
            <person name="Ashton P.M."/>
            <person name="Dallman T."/>
            <person name="Nair S."/>
            <person name="De Pinna E."/>
            <person name="Peters T."/>
            <person name="Grant K."/>
        </authorList>
    </citation>
    <scope>NUCLEOTIDE SEQUENCE</scope>
    <source>
        <strain evidence="1">724650</strain>
    </source>
</reference>
<dbReference type="InterPro" id="IPR036188">
    <property type="entry name" value="FAD/NAD-bd_sf"/>
</dbReference>
<evidence type="ECO:0000313" key="1">
    <source>
        <dbReference type="EMBL" id="ECK7643189.1"/>
    </source>
</evidence>
<dbReference type="AlphaFoldDB" id="A0A6C7NU43"/>
<name>A0A6C7NU43_CAMJU</name>
<sequence length="95" mass="11154">MFFFKIPLTNAYDEAFYKEEYKALLWTKNKEQKPAKMSCNLYFNFAHGSRGFSTSVLAARYLCALINNEPLCLEKKYIHAIHPARFLIRKLKKGL</sequence>
<comment type="caution">
    <text evidence="1">The sequence shown here is derived from an EMBL/GenBank/DDBJ whole genome shotgun (WGS) entry which is preliminary data.</text>
</comment>
<proteinExistence type="predicted"/>